<keyword evidence="1" id="KW-0678">Repressor</keyword>
<evidence type="ECO:0000256" key="3">
    <source>
        <dbReference type="ARBA" id="ARBA00023125"/>
    </source>
</evidence>
<protein>
    <submittedName>
        <fullName evidence="7">Transcriptional regulator</fullName>
    </submittedName>
</protein>
<dbReference type="InterPro" id="IPR001647">
    <property type="entry name" value="HTH_TetR"/>
</dbReference>
<dbReference type="EMBL" id="BAFE01000027">
    <property type="protein sequence ID" value="GAB47829.1"/>
    <property type="molecule type" value="Genomic_DNA"/>
</dbReference>
<proteinExistence type="predicted"/>
<feature type="domain" description="HTH tetR-type" evidence="6">
    <location>
        <begin position="16"/>
        <end position="76"/>
    </location>
</feature>
<dbReference type="eggNOG" id="COG1309">
    <property type="taxonomic scope" value="Bacteria"/>
</dbReference>
<dbReference type="InterPro" id="IPR009057">
    <property type="entry name" value="Homeodomain-like_sf"/>
</dbReference>
<dbReference type="SUPFAM" id="SSF46689">
    <property type="entry name" value="Homeodomain-like"/>
    <property type="match status" value="1"/>
</dbReference>
<dbReference type="SUPFAM" id="SSF48498">
    <property type="entry name" value="Tetracyclin repressor-like, C-terminal domain"/>
    <property type="match status" value="1"/>
</dbReference>
<dbReference type="PROSITE" id="PS50977">
    <property type="entry name" value="HTH_TETR_2"/>
    <property type="match status" value="1"/>
</dbReference>
<reference evidence="7 8" key="1">
    <citation type="submission" date="2012-02" db="EMBL/GenBank/DDBJ databases">
        <title>Whole genome shotgun sequence of Mobilicoccus pelagius NBRC 104925.</title>
        <authorList>
            <person name="Yoshida Y."/>
            <person name="Hosoyama A."/>
            <person name="Tsuchikane K."/>
            <person name="Katsumata H."/>
            <person name="Yamazaki S."/>
            <person name="Fujita N."/>
        </authorList>
    </citation>
    <scope>NUCLEOTIDE SEQUENCE [LARGE SCALE GENOMIC DNA]</scope>
    <source>
        <strain evidence="7 8">NBRC 104925</strain>
    </source>
</reference>
<keyword evidence="2" id="KW-0805">Transcription regulation</keyword>
<keyword evidence="3 5" id="KW-0238">DNA-binding</keyword>
<feature type="DNA-binding region" description="H-T-H motif" evidence="5">
    <location>
        <begin position="39"/>
        <end position="58"/>
    </location>
</feature>
<evidence type="ECO:0000259" key="6">
    <source>
        <dbReference type="PROSITE" id="PS50977"/>
    </source>
</evidence>
<accession>H5UQ24</accession>
<dbReference type="Pfam" id="PF13977">
    <property type="entry name" value="TetR_C_6"/>
    <property type="match status" value="1"/>
</dbReference>
<evidence type="ECO:0000313" key="7">
    <source>
        <dbReference type="EMBL" id="GAB47829.1"/>
    </source>
</evidence>
<dbReference type="AlphaFoldDB" id="H5UQ24"/>
<dbReference type="InterPro" id="IPR036271">
    <property type="entry name" value="Tet_transcr_reg_TetR-rel_C_sf"/>
</dbReference>
<comment type="caution">
    <text evidence="7">The sequence shown here is derived from an EMBL/GenBank/DDBJ whole genome shotgun (WGS) entry which is preliminary data.</text>
</comment>
<dbReference type="Pfam" id="PF00440">
    <property type="entry name" value="TetR_N"/>
    <property type="match status" value="1"/>
</dbReference>
<dbReference type="Gene3D" id="1.10.357.10">
    <property type="entry name" value="Tetracycline Repressor, domain 2"/>
    <property type="match status" value="1"/>
</dbReference>
<evidence type="ECO:0000256" key="2">
    <source>
        <dbReference type="ARBA" id="ARBA00023015"/>
    </source>
</evidence>
<sequence>MQVCENPVVPKIVDHAARREELARSVWALVGREGIEAATVRRVAAESGWSMGAVRHYFATQQELLAFAGEIMAQRVGERIAGLYAGVDARDAGPRAERLDRACLVLEQLLPMDEERAVEVVVWLAFMTRARTDPGLDGLRQQGWAGERFVCRSAVADACGLPLPTSLDARLDGAGEEAVDRLQVGVEGLSLIASTHPEHWPADAQRAAMRRVLLDACREIERGA</sequence>
<dbReference type="OrthoDB" id="9816296at2"/>
<evidence type="ECO:0000256" key="4">
    <source>
        <dbReference type="ARBA" id="ARBA00023163"/>
    </source>
</evidence>
<dbReference type="Proteomes" id="UP000004367">
    <property type="component" value="Unassembled WGS sequence"/>
</dbReference>
<dbReference type="STRING" id="1089455.MOPEL_029_01100"/>
<organism evidence="7 8">
    <name type="scientific">Mobilicoccus pelagius NBRC 104925</name>
    <dbReference type="NCBI Taxonomy" id="1089455"/>
    <lineage>
        <taxon>Bacteria</taxon>
        <taxon>Bacillati</taxon>
        <taxon>Actinomycetota</taxon>
        <taxon>Actinomycetes</taxon>
        <taxon>Micrococcales</taxon>
        <taxon>Dermatophilaceae</taxon>
        <taxon>Mobilicoccus</taxon>
    </lineage>
</organism>
<dbReference type="GO" id="GO:0003677">
    <property type="term" value="F:DNA binding"/>
    <property type="evidence" value="ECO:0007669"/>
    <property type="project" value="UniProtKB-UniRule"/>
</dbReference>
<keyword evidence="8" id="KW-1185">Reference proteome</keyword>
<evidence type="ECO:0000313" key="8">
    <source>
        <dbReference type="Proteomes" id="UP000004367"/>
    </source>
</evidence>
<evidence type="ECO:0000256" key="1">
    <source>
        <dbReference type="ARBA" id="ARBA00022491"/>
    </source>
</evidence>
<evidence type="ECO:0000256" key="5">
    <source>
        <dbReference type="PROSITE-ProRule" id="PRU00335"/>
    </source>
</evidence>
<keyword evidence="4" id="KW-0804">Transcription</keyword>
<name>H5UQ24_9MICO</name>
<gene>
    <name evidence="7" type="primary">pksA</name>
    <name evidence="7" type="ORF">MOPEL_029_01100</name>
</gene>
<dbReference type="InterPro" id="IPR039538">
    <property type="entry name" value="BetI_C"/>
</dbReference>